<dbReference type="PROSITE" id="PS51257">
    <property type="entry name" value="PROKAR_LIPOPROTEIN"/>
    <property type="match status" value="1"/>
</dbReference>
<dbReference type="Proteomes" id="UP000824219">
    <property type="component" value="Linkage Group LG07"/>
</dbReference>
<keyword evidence="8" id="KW-1185">Reference proteome</keyword>
<evidence type="ECO:0000256" key="5">
    <source>
        <dbReference type="SAM" id="SignalP"/>
    </source>
</evidence>
<keyword evidence="2" id="KW-0202">Cytokine</keyword>
<dbReference type="InterPro" id="IPR036048">
    <property type="entry name" value="Interleukin_8-like_sf"/>
</dbReference>
<dbReference type="CDD" id="cd00272">
    <property type="entry name" value="Chemokine_CC"/>
    <property type="match status" value="2"/>
</dbReference>
<feature type="domain" description="Ig-like" evidence="6">
    <location>
        <begin position="201"/>
        <end position="285"/>
    </location>
</feature>
<dbReference type="FunFam" id="2.60.40.10:FF:001607">
    <property type="entry name" value="Leukocyte immune-type receptor TS32.15 L2.5a"/>
    <property type="match status" value="1"/>
</dbReference>
<keyword evidence="3" id="KW-0964">Secreted</keyword>
<dbReference type="PROSITE" id="PS50835">
    <property type="entry name" value="IG_LIKE"/>
    <property type="match status" value="3"/>
</dbReference>
<comment type="caution">
    <text evidence="7">The sequence shown here is derived from an EMBL/GenBank/DDBJ whole genome shotgun (WGS) entry which is preliminary data.</text>
</comment>
<dbReference type="Gene3D" id="2.60.40.10">
    <property type="entry name" value="Immunoglobulins"/>
    <property type="match status" value="3"/>
</dbReference>
<evidence type="ECO:0000256" key="4">
    <source>
        <dbReference type="ARBA" id="ARBA00022729"/>
    </source>
</evidence>
<feature type="chain" id="PRO_5038373637" description="Ig-like domain-containing protein" evidence="5">
    <location>
        <begin position="23"/>
        <end position="449"/>
    </location>
</feature>
<dbReference type="GO" id="GO:0008009">
    <property type="term" value="F:chemokine activity"/>
    <property type="evidence" value="ECO:0007669"/>
    <property type="project" value="InterPro"/>
</dbReference>
<dbReference type="EMBL" id="JAHKSW010000007">
    <property type="protein sequence ID" value="KAG7330633.1"/>
    <property type="molecule type" value="Genomic_DNA"/>
</dbReference>
<dbReference type="InterPro" id="IPR001811">
    <property type="entry name" value="Chemokine_IL8-like_dom"/>
</dbReference>
<dbReference type="Gene3D" id="2.40.50.40">
    <property type="match status" value="2"/>
</dbReference>
<feature type="domain" description="Ig-like" evidence="6">
    <location>
        <begin position="294"/>
        <end position="375"/>
    </location>
</feature>
<evidence type="ECO:0000256" key="1">
    <source>
        <dbReference type="ARBA" id="ARBA00004613"/>
    </source>
</evidence>
<gene>
    <name evidence="7" type="ORF">KOW79_006855</name>
</gene>
<feature type="domain" description="Ig-like" evidence="6">
    <location>
        <begin position="103"/>
        <end position="168"/>
    </location>
</feature>
<evidence type="ECO:0000313" key="7">
    <source>
        <dbReference type="EMBL" id="KAG7330633.1"/>
    </source>
</evidence>
<dbReference type="Pfam" id="PF00048">
    <property type="entry name" value="IL8"/>
    <property type="match status" value="2"/>
</dbReference>
<dbReference type="GO" id="GO:0005615">
    <property type="term" value="C:extracellular space"/>
    <property type="evidence" value="ECO:0007669"/>
    <property type="project" value="UniProtKB-KW"/>
</dbReference>
<dbReference type="Pfam" id="PF13895">
    <property type="entry name" value="Ig_2"/>
    <property type="match status" value="3"/>
</dbReference>
<name>A0A9D3STA6_9TELE</name>
<dbReference type="InterPro" id="IPR036179">
    <property type="entry name" value="Ig-like_dom_sf"/>
</dbReference>
<dbReference type="InterPro" id="IPR007110">
    <property type="entry name" value="Ig-like_dom"/>
</dbReference>
<dbReference type="SUPFAM" id="SSF48726">
    <property type="entry name" value="Immunoglobulin"/>
    <property type="match status" value="3"/>
</dbReference>
<dbReference type="PANTHER" id="PTHR12015">
    <property type="entry name" value="SMALL INDUCIBLE CYTOKINE A"/>
    <property type="match status" value="1"/>
</dbReference>
<dbReference type="SMART" id="SM00409">
    <property type="entry name" value="IG"/>
    <property type="match status" value="3"/>
</dbReference>
<feature type="signal peptide" evidence="5">
    <location>
        <begin position="1"/>
        <end position="22"/>
    </location>
</feature>
<dbReference type="PANTHER" id="PTHR12015:SF183">
    <property type="entry name" value="C-C MOTIF CHEMOKINE 3"/>
    <property type="match status" value="1"/>
</dbReference>
<comment type="subcellular location">
    <subcellularLocation>
        <location evidence="1">Secreted</location>
    </subcellularLocation>
</comment>
<dbReference type="InterPro" id="IPR003599">
    <property type="entry name" value="Ig_sub"/>
</dbReference>
<evidence type="ECO:0000259" key="6">
    <source>
        <dbReference type="PROSITE" id="PS50835"/>
    </source>
</evidence>
<proteinExistence type="predicted"/>
<dbReference type="AlphaFoldDB" id="A0A9D3STA6"/>
<dbReference type="InterPro" id="IPR039809">
    <property type="entry name" value="Chemokine_b/g/d"/>
</dbReference>
<evidence type="ECO:0000313" key="8">
    <source>
        <dbReference type="Proteomes" id="UP000824219"/>
    </source>
</evidence>
<sequence length="449" mass="50401">MISRSLLLVLLVLACLQSFTTAQSPKGPDQCCFGFQNKSIPVRVIASYRVTDLQCTKHGVIFTLKNGGQRCGDPSVEWVKDRMNKIDQRLFNSQTSTETKPTPTVRVNPQSSVYTGDTVTLSCELQQETGWEFLWYRNNQLQSLNSEQENTLKVTVVNAGEREYKCQAIRGNYSTWNRDYYNGYSFTKCSNPVKITVRARPKPVACIDPDNQVFGGETVTLRCDIQDESVSSWQYSWYKDASHSPVSSGQVYRISGVEVTHTGKYTCRGAERGGSRSSHSSDAVTLTVSAKPTPTVRVNPQSSVYTGDTVTLSCELQQGTGWGFLWYRNNQLQNLNSEQENTLKVTVVNAGEREYKCQATRGNYSTEFSDPVKITVRDYNPNGPETCCVGFQNKSIPVRVIASYRVTDLQCTKHGVIFTLKNGGQRCGDPSVEWVKDRMDNINQRLFNN</sequence>
<keyword evidence="4 5" id="KW-0732">Signal</keyword>
<protein>
    <recommendedName>
        <fullName evidence="6">Ig-like domain-containing protein</fullName>
    </recommendedName>
</protein>
<dbReference type="SUPFAM" id="SSF54117">
    <property type="entry name" value="Interleukin 8-like chemokines"/>
    <property type="match status" value="2"/>
</dbReference>
<reference evidence="7 8" key="1">
    <citation type="submission" date="2021-06" db="EMBL/GenBank/DDBJ databases">
        <title>Chromosome-level genome assembly of the red-tail catfish (Hemibagrus wyckioides).</title>
        <authorList>
            <person name="Shao F."/>
        </authorList>
    </citation>
    <scope>NUCLEOTIDE SEQUENCE [LARGE SCALE GENOMIC DNA]</scope>
    <source>
        <strain evidence="7">EC202008001</strain>
        <tissue evidence="7">Blood</tissue>
    </source>
</reference>
<dbReference type="SMART" id="SM00199">
    <property type="entry name" value="SCY"/>
    <property type="match status" value="2"/>
</dbReference>
<evidence type="ECO:0000256" key="3">
    <source>
        <dbReference type="ARBA" id="ARBA00022525"/>
    </source>
</evidence>
<dbReference type="GO" id="GO:0006955">
    <property type="term" value="P:immune response"/>
    <property type="evidence" value="ECO:0007669"/>
    <property type="project" value="InterPro"/>
</dbReference>
<organism evidence="7 8">
    <name type="scientific">Hemibagrus wyckioides</name>
    <dbReference type="NCBI Taxonomy" id="337641"/>
    <lineage>
        <taxon>Eukaryota</taxon>
        <taxon>Metazoa</taxon>
        <taxon>Chordata</taxon>
        <taxon>Craniata</taxon>
        <taxon>Vertebrata</taxon>
        <taxon>Euteleostomi</taxon>
        <taxon>Actinopterygii</taxon>
        <taxon>Neopterygii</taxon>
        <taxon>Teleostei</taxon>
        <taxon>Ostariophysi</taxon>
        <taxon>Siluriformes</taxon>
        <taxon>Bagridae</taxon>
        <taxon>Hemibagrus</taxon>
    </lineage>
</organism>
<dbReference type="InterPro" id="IPR013783">
    <property type="entry name" value="Ig-like_fold"/>
</dbReference>
<dbReference type="OrthoDB" id="10012075at2759"/>
<evidence type="ECO:0000256" key="2">
    <source>
        <dbReference type="ARBA" id="ARBA00022514"/>
    </source>
</evidence>
<accession>A0A9D3STA6</accession>